<accession>A0AAV2FPP9</accession>
<evidence type="ECO:0008006" key="4">
    <source>
        <dbReference type="Google" id="ProtNLM"/>
    </source>
</evidence>
<evidence type="ECO:0000256" key="1">
    <source>
        <dbReference type="SAM" id="SignalP"/>
    </source>
</evidence>
<organism evidence="2 3">
    <name type="scientific">Linum trigynum</name>
    <dbReference type="NCBI Taxonomy" id="586398"/>
    <lineage>
        <taxon>Eukaryota</taxon>
        <taxon>Viridiplantae</taxon>
        <taxon>Streptophyta</taxon>
        <taxon>Embryophyta</taxon>
        <taxon>Tracheophyta</taxon>
        <taxon>Spermatophyta</taxon>
        <taxon>Magnoliopsida</taxon>
        <taxon>eudicotyledons</taxon>
        <taxon>Gunneridae</taxon>
        <taxon>Pentapetalae</taxon>
        <taxon>rosids</taxon>
        <taxon>fabids</taxon>
        <taxon>Malpighiales</taxon>
        <taxon>Linaceae</taxon>
        <taxon>Linum</taxon>
    </lineage>
</organism>
<sequence length="87" mass="9787">MHNFAQKPLTRTMKTTWVLSIILLLISVVAIHVAEGVDPIPIRKTCVTLLEEECQPSKCNDDCNLAYGPNGTDGFCWHDLCLCKYFC</sequence>
<reference evidence="2 3" key="1">
    <citation type="submission" date="2024-04" db="EMBL/GenBank/DDBJ databases">
        <authorList>
            <person name="Fracassetti M."/>
        </authorList>
    </citation>
    <scope>NUCLEOTIDE SEQUENCE [LARGE SCALE GENOMIC DNA]</scope>
</reference>
<protein>
    <recommendedName>
        <fullName evidence="4">Defensin</fullName>
    </recommendedName>
</protein>
<proteinExistence type="predicted"/>
<keyword evidence="3" id="KW-1185">Reference proteome</keyword>
<dbReference type="Proteomes" id="UP001497516">
    <property type="component" value="Chromosome 7"/>
</dbReference>
<evidence type="ECO:0000313" key="3">
    <source>
        <dbReference type="Proteomes" id="UP001497516"/>
    </source>
</evidence>
<feature type="signal peptide" evidence="1">
    <location>
        <begin position="1"/>
        <end position="36"/>
    </location>
</feature>
<feature type="chain" id="PRO_5043573071" description="Defensin" evidence="1">
    <location>
        <begin position="37"/>
        <end position="87"/>
    </location>
</feature>
<gene>
    <name evidence="2" type="ORF">LTRI10_LOCUS40059</name>
</gene>
<dbReference type="AlphaFoldDB" id="A0AAV2FPP9"/>
<keyword evidence="1" id="KW-0732">Signal</keyword>
<name>A0AAV2FPP9_9ROSI</name>
<evidence type="ECO:0000313" key="2">
    <source>
        <dbReference type="EMBL" id="CAL1399894.1"/>
    </source>
</evidence>
<dbReference type="EMBL" id="OZ034820">
    <property type="protein sequence ID" value="CAL1399894.1"/>
    <property type="molecule type" value="Genomic_DNA"/>
</dbReference>